<feature type="signal peptide" evidence="1">
    <location>
        <begin position="1"/>
        <end position="25"/>
    </location>
</feature>
<keyword evidence="3" id="KW-1185">Reference proteome</keyword>
<feature type="chain" id="PRO_5002695648" description="Carboxypeptidase regulatory-like domain-containing protein" evidence="1">
    <location>
        <begin position="26"/>
        <end position="160"/>
    </location>
</feature>
<comment type="caution">
    <text evidence="2">The sequence shown here is derived from an EMBL/GenBank/DDBJ whole genome shotgun (WGS) entry which is preliminary data.</text>
</comment>
<evidence type="ECO:0000256" key="1">
    <source>
        <dbReference type="SAM" id="SignalP"/>
    </source>
</evidence>
<keyword evidence="1" id="KW-0732">Signal</keyword>
<dbReference type="STRING" id="391625.PPSIR1_15460"/>
<reference evidence="2 3" key="1">
    <citation type="submission" date="2007-06" db="EMBL/GenBank/DDBJ databases">
        <authorList>
            <person name="Shimkets L."/>
            <person name="Ferriera S."/>
            <person name="Johnson J."/>
            <person name="Kravitz S."/>
            <person name="Beeson K."/>
            <person name="Sutton G."/>
            <person name="Rogers Y.-H."/>
            <person name="Friedman R."/>
            <person name="Frazier M."/>
            <person name="Venter J.C."/>
        </authorList>
    </citation>
    <scope>NUCLEOTIDE SEQUENCE [LARGE SCALE GENOMIC DNA]</scope>
    <source>
        <strain evidence="2 3">SIR-1</strain>
    </source>
</reference>
<name>A6GK36_9BACT</name>
<gene>
    <name evidence="2" type="ORF">PPSIR1_15460</name>
</gene>
<organism evidence="2 3">
    <name type="scientific">Plesiocystis pacifica SIR-1</name>
    <dbReference type="NCBI Taxonomy" id="391625"/>
    <lineage>
        <taxon>Bacteria</taxon>
        <taxon>Pseudomonadati</taxon>
        <taxon>Myxococcota</taxon>
        <taxon>Polyangia</taxon>
        <taxon>Nannocystales</taxon>
        <taxon>Nannocystaceae</taxon>
        <taxon>Plesiocystis</taxon>
    </lineage>
</organism>
<sequence>MFTARRHRTAAVAGFALALAASVTGCSEAPNEAPFIERIQVWGGNLVEGEVAPVHVTVLDADGLDDIVGVRLLYAPDQFWLTSFTAASDGLFTLGITWTELADHGVFDGRDGQSVVSVDLMVEAMDNGGNVDRLTFELIAACPSDTELCDGTCIPDFEPC</sequence>
<dbReference type="AlphaFoldDB" id="A6GK36"/>
<accession>A6GK36</accession>
<protein>
    <recommendedName>
        <fullName evidence="4">Carboxypeptidase regulatory-like domain-containing protein</fullName>
    </recommendedName>
</protein>
<dbReference type="Proteomes" id="UP000005801">
    <property type="component" value="Unassembled WGS sequence"/>
</dbReference>
<dbReference type="PROSITE" id="PS51257">
    <property type="entry name" value="PROKAR_LIPOPROTEIN"/>
    <property type="match status" value="1"/>
</dbReference>
<proteinExistence type="predicted"/>
<dbReference type="EMBL" id="ABCS01000178">
    <property type="protein sequence ID" value="EDM73764.1"/>
    <property type="molecule type" value="Genomic_DNA"/>
</dbReference>
<evidence type="ECO:0000313" key="2">
    <source>
        <dbReference type="EMBL" id="EDM73764.1"/>
    </source>
</evidence>
<dbReference type="RefSeq" id="WP_006977072.1">
    <property type="nucleotide sequence ID" value="NZ_ABCS01000178.1"/>
</dbReference>
<evidence type="ECO:0008006" key="4">
    <source>
        <dbReference type="Google" id="ProtNLM"/>
    </source>
</evidence>
<evidence type="ECO:0000313" key="3">
    <source>
        <dbReference type="Proteomes" id="UP000005801"/>
    </source>
</evidence>